<name>A0A5P2AM38_STRVZ</name>
<organism evidence="3 4">
    <name type="scientific">Streptomyces venezuelae</name>
    <dbReference type="NCBI Taxonomy" id="54571"/>
    <lineage>
        <taxon>Bacteria</taxon>
        <taxon>Bacillati</taxon>
        <taxon>Actinomycetota</taxon>
        <taxon>Actinomycetes</taxon>
        <taxon>Kitasatosporales</taxon>
        <taxon>Streptomycetaceae</taxon>
        <taxon>Streptomyces</taxon>
    </lineage>
</organism>
<dbReference type="EMBL" id="CP029194">
    <property type="protein sequence ID" value="QES19334.1"/>
    <property type="molecule type" value="Genomic_DNA"/>
</dbReference>
<evidence type="ECO:0000313" key="4">
    <source>
        <dbReference type="Proteomes" id="UP000324106"/>
    </source>
</evidence>
<keyword evidence="2" id="KW-1133">Transmembrane helix</keyword>
<feature type="compositionally biased region" description="Low complexity" evidence="1">
    <location>
        <begin position="12"/>
        <end position="29"/>
    </location>
</feature>
<dbReference type="RefSeq" id="WP_150265234.1">
    <property type="nucleotide sequence ID" value="NZ_CP029194.1"/>
</dbReference>
<evidence type="ECO:0000313" key="3">
    <source>
        <dbReference type="EMBL" id="QES19334.1"/>
    </source>
</evidence>
<evidence type="ECO:0000256" key="2">
    <source>
        <dbReference type="SAM" id="Phobius"/>
    </source>
</evidence>
<protein>
    <submittedName>
        <fullName evidence="3">DUF3093 domain-containing protein</fullName>
    </submittedName>
</protein>
<evidence type="ECO:0000256" key="1">
    <source>
        <dbReference type="SAM" id="MobiDB-lite"/>
    </source>
</evidence>
<dbReference type="Pfam" id="PF11292">
    <property type="entry name" value="DUF3093"/>
    <property type="match status" value="1"/>
</dbReference>
<feature type="transmembrane region" description="Helical" evidence="2">
    <location>
        <begin position="52"/>
        <end position="71"/>
    </location>
</feature>
<sequence length="188" mass="19291">MQPSVPSPAPSSEPSAVPSAGTPVEAPVASSPVGASAAVAPRFDERLTAPRAWWVITGLLGLSGGLVMFPLGTVPTLGGLIVAAVLAGAAVSSYGSARIRVVAGSLVAGDARIPVSALGAAEVLDEEEARAWRTYKADPRAFMLMRSYVPRAVRVEITDPTDPTPYAYLSSREPEALVAALDAVRAEA</sequence>
<feature type="compositionally biased region" description="Pro residues" evidence="1">
    <location>
        <begin position="1"/>
        <end position="11"/>
    </location>
</feature>
<gene>
    <name evidence="3" type="ORF">DEJ46_09720</name>
</gene>
<keyword evidence="2" id="KW-0472">Membrane</keyword>
<dbReference type="Proteomes" id="UP000324106">
    <property type="component" value="Chromosome"/>
</dbReference>
<dbReference type="InterPro" id="IPR021443">
    <property type="entry name" value="DUF3093"/>
</dbReference>
<feature type="region of interest" description="Disordered" evidence="1">
    <location>
        <begin position="1"/>
        <end position="29"/>
    </location>
</feature>
<reference evidence="3 4" key="1">
    <citation type="submission" date="2018-05" db="EMBL/GenBank/DDBJ databases">
        <title>Streptomyces venezuelae.</title>
        <authorList>
            <person name="Kim W."/>
            <person name="Lee N."/>
            <person name="Cho B.-K."/>
        </authorList>
    </citation>
    <scope>NUCLEOTIDE SEQUENCE [LARGE SCALE GENOMIC DNA]</scope>
    <source>
        <strain evidence="3 4">ATCC 15068</strain>
    </source>
</reference>
<dbReference type="OrthoDB" id="3217020at2"/>
<accession>A0A5P2AM38</accession>
<proteinExistence type="predicted"/>
<dbReference type="AlphaFoldDB" id="A0A5P2AM38"/>
<keyword evidence="2" id="KW-0812">Transmembrane</keyword>
<feature type="transmembrane region" description="Helical" evidence="2">
    <location>
        <begin position="77"/>
        <end position="97"/>
    </location>
</feature>